<reference evidence="6" key="1">
    <citation type="submission" date="2019-04" db="EMBL/GenBank/DDBJ databases">
        <title>An insight into the mialome of Ixodes scapularis.</title>
        <authorList>
            <person name="Ribeiro J.M."/>
            <person name="Mather T.N."/>
            <person name="Karim S."/>
        </authorList>
    </citation>
    <scope>NUCLEOTIDE SEQUENCE</scope>
</reference>
<feature type="region of interest" description="Disordered" evidence="4">
    <location>
        <begin position="103"/>
        <end position="130"/>
    </location>
</feature>
<feature type="compositionally biased region" description="Polar residues" evidence="4">
    <location>
        <begin position="258"/>
        <end position="269"/>
    </location>
</feature>
<proteinExistence type="inferred from homology"/>
<feature type="region of interest" description="Disordered" evidence="4">
    <location>
        <begin position="392"/>
        <end position="436"/>
    </location>
</feature>
<feature type="compositionally biased region" description="Basic and acidic residues" evidence="4">
    <location>
        <begin position="184"/>
        <end position="197"/>
    </location>
</feature>
<evidence type="ECO:0000256" key="1">
    <source>
        <dbReference type="ARBA" id="ARBA00004496"/>
    </source>
</evidence>
<comment type="subcellular location">
    <subcellularLocation>
        <location evidence="1">Cytoplasm</location>
    </subcellularLocation>
</comment>
<evidence type="ECO:0000256" key="4">
    <source>
        <dbReference type="SAM" id="MobiDB-lite"/>
    </source>
</evidence>
<dbReference type="InterPro" id="IPR023235">
    <property type="entry name" value="FAM105"/>
</dbReference>
<keyword evidence="5" id="KW-0812">Transmembrane</keyword>
<dbReference type="PANTHER" id="PTHR33662">
    <property type="entry name" value="OTU DEUBIQUITINASE WITH LINEAR LINKAGE-SPECIFICITY A-RELATED"/>
    <property type="match status" value="1"/>
</dbReference>
<dbReference type="VEuPathDB" id="VectorBase:ISCP_021416"/>
<keyword evidence="3" id="KW-0963">Cytoplasm</keyword>
<comment type="similarity">
    <text evidence="2">Belongs to the peptidase C65 family. Otulin subfamily.</text>
</comment>
<protein>
    <submittedName>
        <fullName evidence="6">Putative ubiquitin thioesterase otulin</fullName>
    </submittedName>
</protein>
<evidence type="ECO:0000256" key="2">
    <source>
        <dbReference type="ARBA" id="ARBA00010267"/>
    </source>
</evidence>
<evidence type="ECO:0000256" key="3">
    <source>
        <dbReference type="ARBA" id="ARBA00022490"/>
    </source>
</evidence>
<evidence type="ECO:0000256" key="5">
    <source>
        <dbReference type="SAM" id="Phobius"/>
    </source>
</evidence>
<name>A0A4D5S4X8_IXOSC</name>
<dbReference type="GO" id="GO:0005737">
    <property type="term" value="C:cytoplasm"/>
    <property type="evidence" value="ECO:0007669"/>
    <property type="project" value="UniProtKB-SubCell"/>
</dbReference>
<dbReference type="VEuPathDB" id="VectorBase:ISCI017777"/>
<dbReference type="EMBL" id="GHJT01010622">
    <property type="protein sequence ID" value="MOY44593.1"/>
    <property type="molecule type" value="Transcribed_RNA"/>
</dbReference>
<dbReference type="Pfam" id="PF16218">
    <property type="entry name" value="Peptidase_C101"/>
    <property type="match status" value="1"/>
</dbReference>
<dbReference type="PRINTS" id="PR02055">
    <property type="entry name" value="PROTEINF105"/>
</dbReference>
<dbReference type="AlphaFoldDB" id="A0A4D5S4X8"/>
<dbReference type="VEuPathDB" id="VectorBase:ISCW017777"/>
<accession>A0A4D5S4X8</accession>
<sequence length="883" mass="97555">MVPVAKLAWVSILMAFLWPYFLARFLCRIWLRFLRGCFMRTTSVILLLGVGSFVCYKLYRQLKQRLRKKRSKKDPSSRNSHIRSWVTNVDPCCPHDCYLESDDESEISETTRRDDSSEEASFGDADTNSSCGGLSDIEECWDMGVTSSNPYEPVRFNSHSGNVRFQGCQAPKAASTPLNIGVTVDHHNRNHKPESRHQLQRNSGPKGPKDRQSAGSGDLKTGPNSHNNNNNKSHDDPSLVSDDSVSHDPEGLLDSLSYEGNASSGAATPWAQDTQSLQANFSFGSLTERNRLTEELFSSVHALAEDETEDGFSPSGMVSDSAIPRLRDQRYLSLESEASDLSIFEQAPLQVPRETFDTIDRIETILHDTKQELLDLDADLVSLRVWRKLPQDHESGATPADDVGALRAADSGSDFGNSLESDGERITKDSSAPSLEWDSACLPRHSAAGQRGSGPHDDGMSTLSEISDIEDAKSSGVLDAVRRHSGGSIRMPGSLRQEIQRAMRLDSDRWKGRLVRSQTAPVDHTLPESEWACDLSRSATHELFSLSDAFERIPTVPEENTPSPSSTSASDFTSEFASIDVSSPADVASHDTNGNDIVRECPDDESGFSGDSAITIGDRVLIEDYIPEQWRQENNRATENADKSLTGVLSGLSVVSMRRVKHDGYGAIRAAAFQVLASAGSLLSSHRGANAVYQRFHEPASLGKLPWLEQWRFHRMLGPATSSLQQFWECLSCLQDTEDQLNAAANPELFLARRLNEDPMLDARLVEAVKILMLKSALDLFALLQRDSDRPCPVFATVLFSRASSATPRNLLLNHLNRLGREQEVQEAELYLLGYALATTLTVVRPALSGSEDCISRYPEWQVGSWPEVVLVEQDGQYCACAR</sequence>
<feature type="region of interest" description="Disordered" evidence="4">
    <location>
        <begin position="183"/>
        <end position="269"/>
    </location>
</feature>
<evidence type="ECO:0000313" key="6">
    <source>
        <dbReference type="EMBL" id="MOY44593.1"/>
    </source>
</evidence>
<organism evidence="6">
    <name type="scientific">Ixodes scapularis</name>
    <name type="common">Black-legged tick</name>
    <name type="synonym">Deer tick</name>
    <dbReference type="NCBI Taxonomy" id="6945"/>
    <lineage>
        <taxon>Eukaryota</taxon>
        <taxon>Metazoa</taxon>
        <taxon>Ecdysozoa</taxon>
        <taxon>Arthropoda</taxon>
        <taxon>Chelicerata</taxon>
        <taxon>Arachnida</taxon>
        <taxon>Acari</taxon>
        <taxon>Parasitiformes</taxon>
        <taxon>Ixodida</taxon>
        <taxon>Ixodoidea</taxon>
        <taxon>Ixodidae</taxon>
        <taxon>Ixodinae</taxon>
        <taxon>Ixodes</taxon>
    </lineage>
</organism>
<dbReference type="OrthoDB" id="6288034at2759"/>
<dbReference type="PANTHER" id="PTHR33662:SF3">
    <property type="entry name" value="FIBROUS SHEATH CABYR-BINDING PROTEIN-LIKE-RELATED"/>
    <property type="match status" value="1"/>
</dbReference>
<keyword evidence="5" id="KW-0472">Membrane</keyword>
<feature type="transmembrane region" description="Helical" evidence="5">
    <location>
        <begin position="6"/>
        <end position="26"/>
    </location>
</feature>
<keyword evidence="5" id="KW-1133">Transmembrane helix</keyword>